<dbReference type="EMBL" id="JAFHLR010000023">
    <property type="protein sequence ID" value="KAG5478428.1"/>
    <property type="molecule type" value="Genomic_DNA"/>
</dbReference>
<evidence type="ECO:0000313" key="3">
    <source>
        <dbReference type="Proteomes" id="UP000674143"/>
    </source>
</evidence>
<feature type="region of interest" description="Disordered" evidence="1">
    <location>
        <begin position="139"/>
        <end position="160"/>
    </location>
</feature>
<feature type="compositionally biased region" description="Basic and acidic residues" evidence="1">
    <location>
        <begin position="240"/>
        <end position="249"/>
    </location>
</feature>
<keyword evidence="3" id="KW-1185">Reference proteome</keyword>
<gene>
    <name evidence="2" type="ORF">LSCM4_04661</name>
</gene>
<protein>
    <submittedName>
        <fullName evidence="2">Uncharacterized protein</fullName>
    </submittedName>
</protein>
<reference evidence="3" key="2">
    <citation type="journal article" date="2021" name="Sci. Data">
        <title>Chromosome-scale genome sequencing, assembly and annotation of six genomes from subfamily Leishmaniinae.</title>
        <authorList>
            <person name="Almutairi H."/>
            <person name="Urbaniak M.D."/>
            <person name="Bates M.D."/>
            <person name="Jariyapan N."/>
            <person name="Kwakye-Nuako G."/>
            <person name="Thomaz Soccol V."/>
            <person name="Al-Salem W.S."/>
            <person name="Dillon R.J."/>
            <person name="Bates P.A."/>
            <person name="Gatherer D."/>
        </authorList>
    </citation>
    <scope>NUCLEOTIDE SEQUENCE [LARGE SCALE GENOMIC DNA]</scope>
</reference>
<evidence type="ECO:0000313" key="2">
    <source>
        <dbReference type="EMBL" id="KAG5478428.1"/>
    </source>
</evidence>
<name>A0A836HBI2_9TRYP</name>
<feature type="region of interest" description="Disordered" evidence="1">
    <location>
        <begin position="308"/>
        <end position="347"/>
    </location>
</feature>
<organism evidence="2 3">
    <name type="scientific">Leishmania orientalis</name>
    <dbReference type="NCBI Taxonomy" id="2249476"/>
    <lineage>
        <taxon>Eukaryota</taxon>
        <taxon>Discoba</taxon>
        <taxon>Euglenozoa</taxon>
        <taxon>Kinetoplastea</taxon>
        <taxon>Metakinetoplastina</taxon>
        <taxon>Trypanosomatida</taxon>
        <taxon>Trypanosomatidae</taxon>
        <taxon>Leishmaniinae</taxon>
        <taxon>Leishmania</taxon>
    </lineage>
</organism>
<dbReference type="GeneID" id="92360576"/>
<dbReference type="RefSeq" id="XP_067063089.1">
    <property type="nucleotide sequence ID" value="XM_067206642.1"/>
</dbReference>
<feature type="region of interest" description="Disordered" evidence="1">
    <location>
        <begin position="239"/>
        <end position="270"/>
    </location>
</feature>
<sequence>MSWEPGKSRHSEWSHAVDPRKPQSAAPATQSSYSYTREAAQRLEPQSQNLQHARTTEASGASINPAMVAVAQQKARYARFSYATPPALRHSSLRLSSTTNTSGVLDRTQRVDKAHHALTQPAAWSQPLPSACAQHRTTADARSTTRAAANQSTTLYPPPPPPLYELIPPPSEWLQALVSLQERQLLCWQQLTEIQQLMTHHVERLQEEVRCVHEVLAHALGKHSRTEVVVACAANPVKRSRPDGNDRCEAATPTKSVAALPSDNTAATQPNMSAHRARLLGESTASTPAVMQDVPACGDVCRPAALAQRLPSRSTAEPKESNGGEGGAAHSQSTAGAADSEADIFML</sequence>
<comment type="caution">
    <text evidence="2">The sequence shown here is derived from an EMBL/GenBank/DDBJ whole genome shotgun (WGS) entry which is preliminary data.</text>
</comment>
<feature type="compositionally biased region" description="Polar residues" evidence="1">
    <location>
        <begin position="44"/>
        <end position="59"/>
    </location>
</feature>
<accession>A0A836HBI2</accession>
<reference evidence="3" key="1">
    <citation type="journal article" date="2021" name="Microbiol. Resour. Announc.">
        <title>LGAAP: Leishmaniinae Genome Assembly and Annotation Pipeline.</title>
        <authorList>
            <person name="Almutairi H."/>
            <person name="Urbaniak M.D."/>
            <person name="Bates M.D."/>
            <person name="Jariyapan N."/>
            <person name="Kwakye-Nuako G."/>
            <person name="Thomaz-Soccol V."/>
            <person name="Al-Salem W.S."/>
            <person name="Dillon R.J."/>
            <person name="Bates P.A."/>
            <person name="Gatherer D."/>
        </authorList>
    </citation>
    <scope>NUCLEOTIDE SEQUENCE [LARGE SCALE GENOMIC DNA]</scope>
</reference>
<feature type="compositionally biased region" description="Low complexity" evidence="1">
    <location>
        <begin position="140"/>
        <end position="149"/>
    </location>
</feature>
<dbReference type="AlphaFoldDB" id="A0A836HBI2"/>
<feature type="region of interest" description="Disordered" evidence="1">
    <location>
        <begin position="1"/>
        <end position="59"/>
    </location>
</feature>
<dbReference type="Proteomes" id="UP000674143">
    <property type="component" value="Unassembled WGS sequence"/>
</dbReference>
<proteinExistence type="predicted"/>
<feature type="compositionally biased region" description="Polar residues" evidence="1">
    <location>
        <begin position="26"/>
        <end position="35"/>
    </location>
</feature>
<dbReference type="SMR" id="A0A836HBI2"/>
<dbReference type="KEGG" id="loi:92360576"/>
<evidence type="ECO:0000256" key="1">
    <source>
        <dbReference type="SAM" id="MobiDB-lite"/>
    </source>
</evidence>
<feature type="compositionally biased region" description="Basic and acidic residues" evidence="1">
    <location>
        <begin position="1"/>
        <end position="21"/>
    </location>
</feature>